<reference evidence="20" key="1">
    <citation type="submission" date="2021-02" db="EMBL/GenBank/DDBJ databases">
        <authorList>
            <person name="Nowell W R."/>
        </authorList>
    </citation>
    <scope>NUCLEOTIDE SEQUENCE</scope>
</reference>
<dbReference type="PROSITE" id="PS51829">
    <property type="entry name" value="P_HOMO_B"/>
    <property type="match status" value="1"/>
</dbReference>
<sequence>MGFCYDLCLLIFIFSTIHSATLPAITKDWLIEFHHHVEPDAAQRIAKRYAMVSRGPVLNDKHLYHFIDLKPIHPLTRKKRDIVQEAFIQRNELVKRAIHQIPHIRAKRGYRSPAELKAAFPEYQSPTDPFFQYQWYLKNVGQAGGKPRLDLNVEEAWALGYTGKNVTTAIMDDGVDYTHPDLMRNYNAAASYDFSSNDRYPYPRYTDDWFNSHGTRCAGEIAAARDNNICGVGVAYDSMVAGIRMLDQPYMTDLIEANSMSHEPDMIDIYSASWGPVDDGKTIDGPRHATMKAIVKGINEGRRGLGSLYVWASGDGGANDDCNCDGYAASMWTISINSAINDGRTALYDESCSSTLASTFSNGRSDDPQAGVATTDLYGQCTLKHSGTSAAAPEAAGVFALALEANRQLTWRDIQHLTVLTAKRNQLFDPSQQHLWHINGAGLEFNHLFGFGVLDAGDMVRHAKEWKPLPTRYHCTAGNITGKQPIPEKGSLKLTINTDACKNTKNEVNYLEHVQAFITLKSSRRGNTVIFITSPLGTRSLILSRRPLDDDSTKGFYKWPFMTTHAWAEQAQGIWTLEIRFDNEDNANAPLTNQQNQTISDKEQSQKLTTGNFFEWSLILHGTKTAPYVNQTPLSIYGDKSKLSIAKQIHENNFHDKAKYVQLLKQDNQKRLGSDDETIM</sequence>
<evidence type="ECO:0000313" key="23">
    <source>
        <dbReference type="EMBL" id="CAF3849363.1"/>
    </source>
</evidence>
<dbReference type="InterPro" id="IPR034182">
    <property type="entry name" value="Kexin/furin"/>
</dbReference>
<dbReference type="InterPro" id="IPR008979">
    <property type="entry name" value="Galactose-bd-like_sf"/>
</dbReference>
<evidence type="ECO:0000259" key="19">
    <source>
        <dbReference type="PROSITE" id="PS51829"/>
    </source>
</evidence>
<dbReference type="Gene3D" id="3.30.70.850">
    <property type="entry name" value="Peptidase S8, pro-domain"/>
    <property type="match status" value="1"/>
</dbReference>
<evidence type="ECO:0000256" key="16">
    <source>
        <dbReference type="PIRSR" id="PIRSR615500-1"/>
    </source>
</evidence>
<dbReference type="PROSITE" id="PS00138">
    <property type="entry name" value="SUBTILASE_SER"/>
    <property type="match status" value="1"/>
</dbReference>
<evidence type="ECO:0000256" key="4">
    <source>
        <dbReference type="ARBA" id="ARBA00022670"/>
    </source>
</evidence>
<feature type="chain" id="PRO_5035682831" description="Neuroendocrine convertase 2" evidence="18">
    <location>
        <begin position="20"/>
        <end position="680"/>
    </location>
</feature>
<dbReference type="PROSITE" id="PS51892">
    <property type="entry name" value="SUBTILASE"/>
    <property type="match status" value="1"/>
</dbReference>
<dbReference type="Proteomes" id="UP000663864">
    <property type="component" value="Unassembled WGS sequence"/>
</dbReference>
<comment type="similarity">
    <text evidence="2">Belongs to the peptidase S8 family. Furin subfamily.</text>
</comment>
<evidence type="ECO:0000256" key="7">
    <source>
        <dbReference type="ARBA" id="ARBA00022801"/>
    </source>
</evidence>
<dbReference type="Pfam" id="PF00082">
    <property type="entry name" value="Peptidase_S8"/>
    <property type="match status" value="1"/>
</dbReference>
<keyword evidence="5" id="KW-0165">Cleavage on pair of basic residues</keyword>
<keyword evidence="9" id="KW-0865">Zymogen</keyword>
<dbReference type="Gene3D" id="2.60.120.260">
    <property type="entry name" value="Galactose-binding domain-like"/>
    <property type="match status" value="1"/>
</dbReference>
<evidence type="ECO:0000256" key="5">
    <source>
        <dbReference type="ARBA" id="ARBA00022685"/>
    </source>
</evidence>
<keyword evidence="7 17" id="KW-0378">Hydrolase</keyword>
<evidence type="ECO:0000256" key="15">
    <source>
        <dbReference type="ARBA" id="ARBA00042708"/>
    </source>
</evidence>
<dbReference type="GO" id="GO:0043005">
    <property type="term" value="C:neuron projection"/>
    <property type="evidence" value="ECO:0007669"/>
    <property type="project" value="TreeGrafter"/>
</dbReference>
<feature type="signal peptide" evidence="18">
    <location>
        <begin position="1"/>
        <end position="19"/>
    </location>
</feature>
<dbReference type="InterPro" id="IPR023827">
    <property type="entry name" value="Peptidase_S8_Asp-AS"/>
</dbReference>
<evidence type="ECO:0000256" key="13">
    <source>
        <dbReference type="ARBA" id="ARBA00039000"/>
    </source>
</evidence>
<dbReference type="Proteomes" id="UP000663874">
    <property type="component" value="Unassembled WGS sequence"/>
</dbReference>
<dbReference type="EMBL" id="CAJNOU010001102">
    <property type="protein sequence ID" value="CAF1151400.1"/>
    <property type="molecule type" value="Genomic_DNA"/>
</dbReference>
<dbReference type="InterPro" id="IPR000209">
    <property type="entry name" value="Peptidase_S8/S53_dom"/>
</dbReference>
<evidence type="ECO:0000256" key="2">
    <source>
        <dbReference type="ARBA" id="ARBA00005325"/>
    </source>
</evidence>
<feature type="active site" description="Charge relay system" evidence="16 17">
    <location>
        <position position="389"/>
    </location>
</feature>
<evidence type="ECO:0000256" key="18">
    <source>
        <dbReference type="SAM" id="SignalP"/>
    </source>
</evidence>
<dbReference type="PROSITE" id="PS00137">
    <property type="entry name" value="SUBTILASE_HIS"/>
    <property type="match status" value="1"/>
</dbReference>
<feature type="domain" description="P/Homo B" evidence="19">
    <location>
        <begin position="468"/>
        <end position="626"/>
    </location>
</feature>
<keyword evidence="3" id="KW-0964">Secreted</keyword>
<dbReference type="PROSITE" id="PS00136">
    <property type="entry name" value="SUBTILASE_ASP"/>
    <property type="match status" value="1"/>
</dbReference>
<keyword evidence="10" id="KW-1015">Disulfide bond</keyword>
<evidence type="ECO:0000256" key="17">
    <source>
        <dbReference type="PROSITE-ProRule" id="PRU01240"/>
    </source>
</evidence>
<comment type="subcellular location">
    <subcellularLocation>
        <location evidence="1">Secreted</location>
    </subcellularLocation>
</comment>
<dbReference type="GO" id="GO:0005615">
    <property type="term" value="C:extracellular space"/>
    <property type="evidence" value="ECO:0007669"/>
    <property type="project" value="TreeGrafter"/>
</dbReference>
<dbReference type="CDD" id="cd04059">
    <property type="entry name" value="Peptidases_S8_Protein_convertases_Kexins_Furin-like"/>
    <property type="match status" value="1"/>
</dbReference>
<dbReference type="EC" id="3.4.21.94" evidence="13"/>
<keyword evidence="8 17" id="KW-0720">Serine protease</keyword>
<evidence type="ECO:0000256" key="14">
    <source>
        <dbReference type="ARBA" id="ARBA00039626"/>
    </source>
</evidence>
<dbReference type="InterPro" id="IPR002884">
    <property type="entry name" value="P_dom"/>
</dbReference>
<evidence type="ECO:0000256" key="6">
    <source>
        <dbReference type="ARBA" id="ARBA00022729"/>
    </source>
</evidence>
<feature type="active site" description="Charge relay system" evidence="16 17">
    <location>
        <position position="172"/>
    </location>
</feature>
<dbReference type="InterPro" id="IPR036852">
    <property type="entry name" value="Peptidase_S8/S53_dom_sf"/>
</dbReference>
<dbReference type="FunFam" id="2.60.120.260:FF:000020">
    <property type="entry name" value="neuroendocrine convertase 2"/>
    <property type="match status" value="1"/>
</dbReference>
<dbReference type="AlphaFoldDB" id="A0A813QAF6"/>
<comment type="caution">
    <text evidence="20">The sequence shown here is derived from an EMBL/GenBank/DDBJ whole genome shotgun (WGS) entry which is preliminary data.</text>
</comment>
<dbReference type="SUPFAM" id="SSF49785">
    <property type="entry name" value="Galactose-binding domain-like"/>
    <property type="match status" value="1"/>
</dbReference>
<protein>
    <recommendedName>
        <fullName evidence="14">Neuroendocrine convertase 2</fullName>
        <ecNumber evidence="13">3.4.21.94</ecNumber>
    </recommendedName>
    <alternativeName>
        <fullName evidence="15">Prohormone convertase 2</fullName>
    </alternativeName>
</protein>
<evidence type="ECO:0000313" key="24">
    <source>
        <dbReference type="Proteomes" id="UP000663864"/>
    </source>
</evidence>
<keyword evidence="4 17" id="KW-0645">Protease</keyword>
<keyword evidence="6 18" id="KW-0732">Signal</keyword>
<organism evidence="20 24">
    <name type="scientific">Rotaria sordida</name>
    <dbReference type="NCBI Taxonomy" id="392033"/>
    <lineage>
        <taxon>Eukaryota</taxon>
        <taxon>Metazoa</taxon>
        <taxon>Spiralia</taxon>
        <taxon>Gnathifera</taxon>
        <taxon>Rotifera</taxon>
        <taxon>Eurotatoria</taxon>
        <taxon>Bdelloidea</taxon>
        <taxon>Philodinida</taxon>
        <taxon>Philodinidae</taxon>
        <taxon>Rotaria</taxon>
    </lineage>
</organism>
<dbReference type="EMBL" id="CAJOBE010000212">
    <property type="protein sequence ID" value="CAF3597324.1"/>
    <property type="molecule type" value="Genomic_DNA"/>
</dbReference>
<dbReference type="Pfam" id="PF16470">
    <property type="entry name" value="S8_pro-domain"/>
    <property type="match status" value="1"/>
</dbReference>
<dbReference type="GO" id="GO:0004252">
    <property type="term" value="F:serine-type endopeptidase activity"/>
    <property type="evidence" value="ECO:0007669"/>
    <property type="project" value="UniProtKB-UniRule"/>
</dbReference>
<dbReference type="EMBL" id="CAJNOT010000008">
    <property type="protein sequence ID" value="CAF0764268.1"/>
    <property type="molecule type" value="Genomic_DNA"/>
</dbReference>
<dbReference type="Proteomes" id="UP000663836">
    <property type="component" value="Unassembled WGS sequence"/>
</dbReference>
<dbReference type="Proteomes" id="UP000663889">
    <property type="component" value="Unassembled WGS sequence"/>
</dbReference>
<evidence type="ECO:0000256" key="3">
    <source>
        <dbReference type="ARBA" id="ARBA00022525"/>
    </source>
</evidence>
<dbReference type="InterPro" id="IPR032815">
    <property type="entry name" value="S8_pro-domain"/>
</dbReference>
<dbReference type="InterPro" id="IPR015500">
    <property type="entry name" value="Peptidase_S8_subtilisin-rel"/>
</dbReference>
<evidence type="ECO:0000313" key="20">
    <source>
        <dbReference type="EMBL" id="CAF0764268.1"/>
    </source>
</evidence>
<dbReference type="InterPro" id="IPR022398">
    <property type="entry name" value="Peptidase_S8_His-AS"/>
</dbReference>
<dbReference type="GO" id="GO:0016486">
    <property type="term" value="P:peptide hormone processing"/>
    <property type="evidence" value="ECO:0007669"/>
    <property type="project" value="TreeGrafter"/>
</dbReference>
<evidence type="ECO:0000256" key="10">
    <source>
        <dbReference type="ARBA" id="ARBA00023157"/>
    </source>
</evidence>
<accession>A0A813QAF6</accession>
<evidence type="ECO:0000256" key="8">
    <source>
        <dbReference type="ARBA" id="ARBA00022825"/>
    </source>
</evidence>
<dbReference type="FunFam" id="3.40.50.200:FF:000004">
    <property type="entry name" value="Proprotein convertase type 2"/>
    <property type="match status" value="1"/>
</dbReference>
<dbReference type="PANTHER" id="PTHR42884:SF13">
    <property type="entry name" value="NEUROENDOCRINE CONVERTASE 2"/>
    <property type="match status" value="1"/>
</dbReference>
<dbReference type="PANTHER" id="PTHR42884">
    <property type="entry name" value="PROPROTEIN CONVERTASE SUBTILISIN/KEXIN-RELATED"/>
    <property type="match status" value="1"/>
</dbReference>
<dbReference type="GO" id="GO:0016020">
    <property type="term" value="C:membrane"/>
    <property type="evidence" value="ECO:0007669"/>
    <property type="project" value="TreeGrafter"/>
</dbReference>
<gene>
    <name evidence="22" type="ORF">FNK824_LOCUS3234</name>
    <name evidence="23" type="ORF">JBS370_LOCUS18151</name>
    <name evidence="21" type="ORF">SEV965_LOCUS18471</name>
    <name evidence="20" type="ORF">ZHD862_LOCUS497</name>
</gene>
<evidence type="ECO:0000256" key="11">
    <source>
        <dbReference type="ARBA" id="ARBA00023180"/>
    </source>
</evidence>
<name>A0A813QAF6_9BILA</name>
<dbReference type="PRINTS" id="PR00723">
    <property type="entry name" value="SUBTILISIN"/>
</dbReference>
<proteinExistence type="inferred from homology"/>
<dbReference type="InterPro" id="IPR023828">
    <property type="entry name" value="Peptidase_S8_Ser-AS"/>
</dbReference>
<evidence type="ECO:0000256" key="9">
    <source>
        <dbReference type="ARBA" id="ARBA00023145"/>
    </source>
</evidence>
<dbReference type="EMBL" id="CAJOBD010002026">
    <property type="protein sequence ID" value="CAF3849363.1"/>
    <property type="molecule type" value="Genomic_DNA"/>
</dbReference>
<evidence type="ECO:0000313" key="21">
    <source>
        <dbReference type="EMBL" id="CAF1151400.1"/>
    </source>
</evidence>
<comment type="catalytic activity">
    <reaction evidence="12">
        <text>Release of protein hormones and neuropeptides from their precursors, generally by hydrolysis of -Lys-Arg-|- bonds.</text>
        <dbReference type="EC" id="3.4.21.94"/>
    </reaction>
</comment>
<evidence type="ECO:0000256" key="1">
    <source>
        <dbReference type="ARBA" id="ARBA00004613"/>
    </source>
</evidence>
<dbReference type="InterPro" id="IPR038466">
    <property type="entry name" value="S8_pro-domain_sf"/>
</dbReference>
<evidence type="ECO:0000256" key="12">
    <source>
        <dbReference type="ARBA" id="ARBA00036323"/>
    </source>
</evidence>
<keyword evidence="11" id="KW-0325">Glycoprotein</keyword>
<dbReference type="Pfam" id="PF01483">
    <property type="entry name" value="P_proprotein"/>
    <property type="match status" value="1"/>
</dbReference>
<evidence type="ECO:0000313" key="22">
    <source>
        <dbReference type="EMBL" id="CAF3597324.1"/>
    </source>
</evidence>
<feature type="active site" description="Charge relay system" evidence="16 17">
    <location>
        <position position="213"/>
    </location>
</feature>
<dbReference type="Gene3D" id="3.40.50.200">
    <property type="entry name" value="Peptidase S8/S53 domain"/>
    <property type="match status" value="1"/>
</dbReference>
<dbReference type="SUPFAM" id="SSF52743">
    <property type="entry name" value="Subtilisin-like"/>
    <property type="match status" value="1"/>
</dbReference>